<dbReference type="OrthoDB" id="2931097at2759"/>
<dbReference type="AlphaFoldDB" id="A0A9P6C525"/>
<organism evidence="2 3">
    <name type="scientific">Macrolepiota fuliginosa MF-IS2</name>
    <dbReference type="NCBI Taxonomy" id="1400762"/>
    <lineage>
        <taxon>Eukaryota</taxon>
        <taxon>Fungi</taxon>
        <taxon>Dikarya</taxon>
        <taxon>Basidiomycota</taxon>
        <taxon>Agaricomycotina</taxon>
        <taxon>Agaricomycetes</taxon>
        <taxon>Agaricomycetidae</taxon>
        <taxon>Agaricales</taxon>
        <taxon>Agaricineae</taxon>
        <taxon>Agaricaceae</taxon>
        <taxon>Macrolepiota</taxon>
    </lineage>
</organism>
<dbReference type="InterPro" id="IPR032675">
    <property type="entry name" value="LRR_dom_sf"/>
</dbReference>
<comment type="caution">
    <text evidence="2">The sequence shown here is derived from an EMBL/GenBank/DDBJ whole genome shotgun (WGS) entry which is preliminary data.</text>
</comment>
<accession>A0A9P6C525</accession>
<keyword evidence="3" id="KW-1185">Reference proteome</keyword>
<dbReference type="Gene3D" id="3.80.10.10">
    <property type="entry name" value="Ribonuclease Inhibitor"/>
    <property type="match status" value="1"/>
</dbReference>
<protein>
    <recommendedName>
        <fullName evidence="4">F-box domain-containing protein</fullName>
    </recommendedName>
</protein>
<reference evidence="2" key="1">
    <citation type="submission" date="2020-11" db="EMBL/GenBank/DDBJ databases">
        <authorList>
            <consortium name="DOE Joint Genome Institute"/>
            <person name="Ahrendt S."/>
            <person name="Riley R."/>
            <person name="Andreopoulos W."/>
            <person name="Labutti K."/>
            <person name="Pangilinan J."/>
            <person name="Ruiz-Duenas F.J."/>
            <person name="Barrasa J.M."/>
            <person name="Sanchez-Garcia M."/>
            <person name="Camarero S."/>
            <person name="Miyauchi S."/>
            <person name="Serrano A."/>
            <person name="Linde D."/>
            <person name="Babiker R."/>
            <person name="Drula E."/>
            <person name="Ayuso-Fernandez I."/>
            <person name="Pacheco R."/>
            <person name="Padilla G."/>
            <person name="Ferreira P."/>
            <person name="Barriuso J."/>
            <person name="Kellner H."/>
            <person name="Castanera R."/>
            <person name="Alfaro M."/>
            <person name="Ramirez L."/>
            <person name="Pisabarro A.G."/>
            <person name="Kuo A."/>
            <person name="Tritt A."/>
            <person name="Lipzen A."/>
            <person name="He G."/>
            <person name="Yan M."/>
            <person name="Ng V."/>
            <person name="Cullen D."/>
            <person name="Martin F."/>
            <person name="Rosso M.-N."/>
            <person name="Henrissat B."/>
            <person name="Hibbett D."/>
            <person name="Martinez A.T."/>
            <person name="Grigoriev I.V."/>
        </authorList>
    </citation>
    <scope>NUCLEOTIDE SEQUENCE</scope>
    <source>
        <strain evidence="2">MF-IS2</strain>
    </source>
</reference>
<dbReference type="EMBL" id="MU151150">
    <property type="protein sequence ID" value="KAF9448793.1"/>
    <property type="molecule type" value="Genomic_DNA"/>
</dbReference>
<proteinExistence type="predicted"/>
<keyword evidence="1" id="KW-0175">Coiled coil</keyword>
<dbReference type="Gene3D" id="1.20.1280.50">
    <property type="match status" value="1"/>
</dbReference>
<gene>
    <name evidence="2" type="ORF">P691DRAFT_668795</name>
</gene>
<dbReference type="SUPFAM" id="SSF52047">
    <property type="entry name" value="RNI-like"/>
    <property type="match status" value="1"/>
</dbReference>
<evidence type="ECO:0008006" key="4">
    <source>
        <dbReference type="Google" id="ProtNLM"/>
    </source>
</evidence>
<dbReference type="Proteomes" id="UP000807342">
    <property type="component" value="Unassembled WGS sequence"/>
</dbReference>
<sequence>MNLCDRCGRTVDAKQKEVPFKSPTDEVVFIQSQVRRVEQDIERLTAQRVHLQRRLNAIAASTVTLPYEIISTIFQQACPPLDVNCTQESTESSSKDGGITYPTLPFKLAAVCSQWRDIALSTPQLWTSVAFTLYQNRAPLNAAALETFFARSGSCEVAVSLIFASGDEGRDRLENDTPPSQDVLRVFVDYSKRWGTLKIDGLPPEWIPALRAAKHCTPGIRQLWLCPYDNSREQQMVDIFADAPELRRVTLDNTFLSAITLPWTGLTHLKVSWVSIDECAEMLRRCPSLLECDFSRILSNAEFHVLPQPGEEPPIVLKDLHTLKWSYAGDAWEFPLFERIRFPALRHLKMKLRYDLTHFQTIQGILGRMLGETSVGVERMDLDLGCPWTSVYEILRGVPKVKELRLVDEHDPEFVRGLIGALVPTSLMVSEEKKEKEGVFLPELRSLEFQGNNPTDFSFPKLVRRRARLENVNLELTSEVYVDGLAAQGGIVKDGLKELLKYGMKVRIVNGFDGKTWL</sequence>
<evidence type="ECO:0000313" key="3">
    <source>
        <dbReference type="Proteomes" id="UP000807342"/>
    </source>
</evidence>
<feature type="coiled-coil region" evidence="1">
    <location>
        <begin position="27"/>
        <end position="61"/>
    </location>
</feature>
<name>A0A9P6C525_9AGAR</name>
<evidence type="ECO:0000313" key="2">
    <source>
        <dbReference type="EMBL" id="KAF9448793.1"/>
    </source>
</evidence>
<evidence type="ECO:0000256" key="1">
    <source>
        <dbReference type="SAM" id="Coils"/>
    </source>
</evidence>